<accession>A0A3L7J5T8</accession>
<evidence type="ECO:0000313" key="4">
    <source>
        <dbReference type="EMBL" id="RLQ85986.1"/>
    </source>
</evidence>
<dbReference type="AlphaFoldDB" id="A0A3L7J5T8"/>
<evidence type="ECO:0000256" key="1">
    <source>
        <dbReference type="ARBA" id="ARBA00023125"/>
    </source>
</evidence>
<keyword evidence="1 2" id="KW-0238">DNA-binding</keyword>
<feature type="DNA-binding region" description="H-T-H motif" evidence="2">
    <location>
        <begin position="40"/>
        <end position="59"/>
    </location>
</feature>
<protein>
    <submittedName>
        <fullName evidence="4">TetR family transcriptional regulator</fullName>
    </submittedName>
</protein>
<dbReference type="Gene3D" id="1.10.357.10">
    <property type="entry name" value="Tetracycline Repressor, domain 2"/>
    <property type="match status" value="1"/>
</dbReference>
<dbReference type="Pfam" id="PF00440">
    <property type="entry name" value="TetR_N"/>
    <property type="match status" value="1"/>
</dbReference>
<dbReference type="RefSeq" id="WP_121658347.1">
    <property type="nucleotide sequence ID" value="NZ_BMEK01000001.1"/>
</dbReference>
<dbReference type="EMBL" id="RCWJ01000001">
    <property type="protein sequence ID" value="RLQ85986.1"/>
    <property type="molecule type" value="Genomic_DNA"/>
</dbReference>
<keyword evidence="5" id="KW-1185">Reference proteome</keyword>
<dbReference type="Proteomes" id="UP000282460">
    <property type="component" value="Unassembled WGS sequence"/>
</dbReference>
<dbReference type="InterPro" id="IPR001647">
    <property type="entry name" value="HTH_TetR"/>
</dbReference>
<dbReference type="InterPro" id="IPR050624">
    <property type="entry name" value="HTH-type_Tx_Regulator"/>
</dbReference>
<sequence>MSDTDAQPVGLRARKRAATRSAIEQTAIRLVREHGYDHVTIEMVCDESQVSQRTFFNYFGSKEGVILGPPPSLDALDGKRFVAERGDDIVLDLVRIVASALLDDTLDAELLQARFLIITTTPELLGRQMVWMNTQEADLTDLVLRRFAVEKRTGDDLRDEAAMVVALAFTALRFALQKLFAESASGSAEDILVHASTLIRRIAQAG</sequence>
<dbReference type="OrthoDB" id="8688418at2"/>
<dbReference type="InterPro" id="IPR023772">
    <property type="entry name" value="DNA-bd_HTH_TetR-type_CS"/>
</dbReference>
<comment type="caution">
    <text evidence="4">The sequence shown here is derived from an EMBL/GenBank/DDBJ whole genome shotgun (WGS) entry which is preliminary data.</text>
</comment>
<dbReference type="InterPro" id="IPR009057">
    <property type="entry name" value="Homeodomain-like_sf"/>
</dbReference>
<reference evidence="4 5" key="1">
    <citation type="submission" date="2018-10" db="EMBL/GenBank/DDBJ databases">
        <authorList>
            <person name="Li J."/>
        </authorList>
    </citation>
    <scope>NUCLEOTIDE SEQUENCE [LARGE SCALE GENOMIC DNA]</scope>
    <source>
        <strain evidence="4 5">ZD1-4</strain>
    </source>
</reference>
<dbReference type="PROSITE" id="PS01081">
    <property type="entry name" value="HTH_TETR_1"/>
    <property type="match status" value="1"/>
</dbReference>
<evidence type="ECO:0000259" key="3">
    <source>
        <dbReference type="PROSITE" id="PS50977"/>
    </source>
</evidence>
<feature type="domain" description="HTH tetR-type" evidence="3">
    <location>
        <begin position="17"/>
        <end position="77"/>
    </location>
</feature>
<evidence type="ECO:0000313" key="5">
    <source>
        <dbReference type="Proteomes" id="UP000282460"/>
    </source>
</evidence>
<dbReference type="GO" id="GO:0003677">
    <property type="term" value="F:DNA binding"/>
    <property type="evidence" value="ECO:0007669"/>
    <property type="project" value="UniProtKB-UniRule"/>
</dbReference>
<dbReference type="SUPFAM" id="SSF46689">
    <property type="entry name" value="Homeodomain-like"/>
    <property type="match status" value="1"/>
</dbReference>
<dbReference type="PANTHER" id="PTHR43479:SF11">
    <property type="entry name" value="ACREF_ENVCD OPERON REPRESSOR-RELATED"/>
    <property type="match status" value="1"/>
</dbReference>
<gene>
    <name evidence="4" type="ORF">D9V28_03835</name>
</gene>
<dbReference type="Gene3D" id="1.10.10.60">
    <property type="entry name" value="Homeodomain-like"/>
    <property type="match status" value="1"/>
</dbReference>
<dbReference type="PROSITE" id="PS50977">
    <property type="entry name" value="HTH_TETR_2"/>
    <property type="match status" value="1"/>
</dbReference>
<dbReference type="PANTHER" id="PTHR43479">
    <property type="entry name" value="ACREF/ENVCD OPERON REPRESSOR-RELATED"/>
    <property type="match status" value="1"/>
</dbReference>
<proteinExistence type="predicted"/>
<name>A0A3L7J5T8_9MICO</name>
<organism evidence="4 5">
    <name type="scientific">Mycetocola zhadangensis</name>
    <dbReference type="NCBI Taxonomy" id="1164595"/>
    <lineage>
        <taxon>Bacteria</taxon>
        <taxon>Bacillati</taxon>
        <taxon>Actinomycetota</taxon>
        <taxon>Actinomycetes</taxon>
        <taxon>Micrococcales</taxon>
        <taxon>Microbacteriaceae</taxon>
        <taxon>Mycetocola</taxon>
    </lineage>
</organism>
<evidence type="ECO:0000256" key="2">
    <source>
        <dbReference type="PROSITE-ProRule" id="PRU00335"/>
    </source>
</evidence>